<dbReference type="KEGG" id="pam:PANA_2487"/>
<reference evidence="1 2" key="1">
    <citation type="journal article" date="2010" name="J. Bacteriol.">
        <title>Genome sequence of Pantoea ananatis LMG20103, the causative agent of Eucalyptus blight and dieback.</title>
        <authorList>
            <person name="De Maayer P."/>
            <person name="Chan W.Y."/>
            <person name="Venter S.N."/>
            <person name="Toth I.K."/>
            <person name="Birch P.R."/>
            <person name="Joubert F."/>
            <person name="Coutinho T.A."/>
        </authorList>
    </citation>
    <scope>NUCLEOTIDE SEQUENCE [LARGE SCALE GENOMIC DNA]</scope>
    <source>
        <strain evidence="1 2">LMG 20103</strain>
    </source>
</reference>
<accession>D4GIC0</accession>
<proteinExistence type="predicted"/>
<evidence type="ECO:0000313" key="1">
    <source>
        <dbReference type="EMBL" id="ADD77654.1"/>
    </source>
</evidence>
<gene>
    <name evidence="1" type="ordered locus">PANA_2487</name>
</gene>
<name>D4GIC0_PANAM</name>
<evidence type="ECO:0000313" key="2">
    <source>
        <dbReference type="Proteomes" id="UP000001702"/>
    </source>
</evidence>
<keyword evidence="2" id="KW-1185">Reference proteome</keyword>
<dbReference type="Proteomes" id="UP000001702">
    <property type="component" value="Chromosome"/>
</dbReference>
<dbReference type="HOGENOM" id="CLU_1863230_0_0_6"/>
<dbReference type="EMBL" id="CP001875">
    <property type="protein sequence ID" value="ADD77654.1"/>
    <property type="molecule type" value="Genomic_DNA"/>
</dbReference>
<organism evidence="1 2">
    <name type="scientific">Pantoea ananatis (strain LMG 20103)</name>
    <dbReference type="NCBI Taxonomy" id="706191"/>
    <lineage>
        <taxon>Bacteria</taxon>
        <taxon>Pseudomonadati</taxon>
        <taxon>Pseudomonadota</taxon>
        <taxon>Gammaproteobacteria</taxon>
        <taxon>Enterobacterales</taxon>
        <taxon>Erwiniaceae</taxon>
        <taxon>Pantoea</taxon>
    </lineage>
</organism>
<sequence>MNKEKIISANKDILDEIEIARCDRNQKEKNGINALPKELRFLYKTTTFEINELMILCKDDYRKNLTLLIAKVTPENIKFYKVIDRFKKRPFVFVNLLAIHPQCKVKVKGRLKYTISRLLRNHKTLFDFARKIYIRIK</sequence>
<dbReference type="AlphaFoldDB" id="D4GIC0"/>
<dbReference type="STRING" id="706191.PANA_2487"/>
<protein>
    <submittedName>
        <fullName evidence="1">Uncharacterized protein</fullName>
    </submittedName>
</protein>
<dbReference type="RefSeq" id="WP_013026366.1">
    <property type="nucleotide sequence ID" value="NC_013956.2"/>
</dbReference>